<feature type="transmembrane region" description="Helical" evidence="6">
    <location>
        <begin position="56"/>
        <end position="74"/>
    </location>
</feature>
<evidence type="ECO:0000256" key="6">
    <source>
        <dbReference type="SAM" id="Phobius"/>
    </source>
</evidence>
<evidence type="ECO:0000256" key="3">
    <source>
        <dbReference type="ARBA" id="ARBA00022989"/>
    </source>
</evidence>
<evidence type="ECO:0000313" key="7">
    <source>
        <dbReference type="EMBL" id="AIQ63325.1"/>
    </source>
</evidence>
<dbReference type="AlphaFoldDB" id="A0A089LT97"/>
<gene>
    <name evidence="7" type="ORF">PSTEL_09750</name>
</gene>
<dbReference type="KEGG" id="pste:PSTEL_09750"/>
<protein>
    <submittedName>
        <fullName evidence="7">Holin</fullName>
    </submittedName>
</protein>
<dbReference type="GO" id="GO:0016020">
    <property type="term" value="C:membrane"/>
    <property type="evidence" value="ECO:0007669"/>
    <property type="project" value="UniProtKB-SubCell"/>
</dbReference>
<evidence type="ECO:0000256" key="2">
    <source>
        <dbReference type="ARBA" id="ARBA00022692"/>
    </source>
</evidence>
<proteinExistence type="inferred from homology"/>
<keyword evidence="2 6" id="KW-0812">Transmembrane</keyword>
<keyword evidence="4 6" id="KW-0472">Membrane</keyword>
<dbReference type="EMBL" id="CP009286">
    <property type="protein sequence ID" value="AIQ63325.1"/>
    <property type="molecule type" value="Genomic_DNA"/>
</dbReference>
<keyword evidence="3 6" id="KW-1133">Transmembrane helix</keyword>
<evidence type="ECO:0000256" key="1">
    <source>
        <dbReference type="ARBA" id="ARBA00004141"/>
    </source>
</evidence>
<evidence type="ECO:0000256" key="4">
    <source>
        <dbReference type="ARBA" id="ARBA00023136"/>
    </source>
</evidence>
<dbReference type="Proteomes" id="UP000029507">
    <property type="component" value="Chromosome"/>
</dbReference>
<reference evidence="7 8" key="1">
    <citation type="submission" date="2014-08" db="EMBL/GenBank/DDBJ databases">
        <title>Comparative genomics of the Paenibacillus odorifer group.</title>
        <authorList>
            <person name="den Bakker H.C."/>
            <person name="Tsai Y.-C."/>
            <person name="Martin N."/>
            <person name="Korlach J."/>
            <person name="Wiedmann M."/>
        </authorList>
    </citation>
    <scope>NUCLEOTIDE SEQUENCE [LARGE SCALE GENOMIC DNA]</scope>
    <source>
        <strain evidence="7 8">DSM 14472</strain>
    </source>
</reference>
<evidence type="ECO:0000256" key="5">
    <source>
        <dbReference type="ARBA" id="ARBA00023600"/>
    </source>
</evidence>
<sequence>MAASSVGAIVVPIFNFLYGEEEAVITVMAALLFFVVMDWLAGIRAAKKDNTYASKYGLDGVFRTFFILLLPAGGHLLDGAFGLPGVIFGVLVFGTLYHVLQSVVANAIRAGWGDWLPLSALDWLLKWAGSELDKKIKRAASRQGDGE</sequence>
<feature type="transmembrane region" description="Helical" evidence="6">
    <location>
        <begin position="80"/>
        <end position="100"/>
    </location>
</feature>
<accession>A0A089LT97</accession>
<dbReference type="STRING" id="169760.PSTEL_09750"/>
<dbReference type="InterPro" id="IPR006480">
    <property type="entry name" value="Phage_holin_4_1"/>
</dbReference>
<comment type="similarity">
    <text evidence="5">Belongs to the bacteriophage holin family. Cp-1 holin subfamily.</text>
</comment>
<organism evidence="7 8">
    <name type="scientific">Paenibacillus stellifer</name>
    <dbReference type="NCBI Taxonomy" id="169760"/>
    <lineage>
        <taxon>Bacteria</taxon>
        <taxon>Bacillati</taxon>
        <taxon>Bacillota</taxon>
        <taxon>Bacilli</taxon>
        <taxon>Bacillales</taxon>
        <taxon>Paenibacillaceae</taxon>
        <taxon>Paenibacillus</taxon>
    </lineage>
</organism>
<feature type="transmembrane region" description="Helical" evidence="6">
    <location>
        <begin position="23"/>
        <end position="44"/>
    </location>
</feature>
<dbReference type="Pfam" id="PF05105">
    <property type="entry name" value="Phage_holin_4_1"/>
    <property type="match status" value="1"/>
</dbReference>
<dbReference type="HOGENOM" id="CLU_131939_0_0_9"/>
<keyword evidence="8" id="KW-1185">Reference proteome</keyword>
<name>A0A089LT97_9BACL</name>
<evidence type="ECO:0000313" key="8">
    <source>
        <dbReference type="Proteomes" id="UP000029507"/>
    </source>
</evidence>
<comment type="subcellular location">
    <subcellularLocation>
        <location evidence="1">Membrane</location>
        <topology evidence="1">Multi-pass membrane protein</topology>
    </subcellularLocation>
</comment>